<organism evidence="1 2">
    <name type="scientific">Colletotrichum zoysiae</name>
    <dbReference type="NCBI Taxonomy" id="1216348"/>
    <lineage>
        <taxon>Eukaryota</taxon>
        <taxon>Fungi</taxon>
        <taxon>Dikarya</taxon>
        <taxon>Ascomycota</taxon>
        <taxon>Pezizomycotina</taxon>
        <taxon>Sordariomycetes</taxon>
        <taxon>Hypocreomycetidae</taxon>
        <taxon>Glomerellales</taxon>
        <taxon>Glomerellaceae</taxon>
        <taxon>Colletotrichum</taxon>
        <taxon>Colletotrichum graminicola species complex</taxon>
    </lineage>
</organism>
<name>A0AAD9H4N2_9PEZI</name>
<dbReference type="AlphaFoldDB" id="A0AAD9H4N2"/>
<dbReference type="EMBL" id="MU843059">
    <property type="protein sequence ID" value="KAK2022120.1"/>
    <property type="molecule type" value="Genomic_DNA"/>
</dbReference>
<dbReference type="Proteomes" id="UP001232148">
    <property type="component" value="Unassembled WGS sequence"/>
</dbReference>
<gene>
    <name evidence="1" type="ORF">LX32DRAFT_212655</name>
</gene>
<protein>
    <submittedName>
        <fullName evidence="1">Uncharacterized protein</fullName>
    </submittedName>
</protein>
<proteinExistence type="predicted"/>
<reference evidence="1" key="1">
    <citation type="submission" date="2021-06" db="EMBL/GenBank/DDBJ databases">
        <title>Comparative genomics, transcriptomics and evolutionary studies reveal genomic signatures of adaptation to plant cell wall in hemibiotrophic fungi.</title>
        <authorList>
            <consortium name="DOE Joint Genome Institute"/>
            <person name="Baroncelli R."/>
            <person name="Diaz J.F."/>
            <person name="Benocci T."/>
            <person name="Peng M."/>
            <person name="Battaglia E."/>
            <person name="Haridas S."/>
            <person name="Andreopoulos W."/>
            <person name="Labutti K."/>
            <person name="Pangilinan J."/>
            <person name="Floch G.L."/>
            <person name="Makela M.R."/>
            <person name="Henrissat B."/>
            <person name="Grigoriev I.V."/>
            <person name="Crouch J.A."/>
            <person name="De Vries R.P."/>
            <person name="Sukno S.A."/>
            <person name="Thon M.R."/>
        </authorList>
    </citation>
    <scope>NUCLEOTIDE SEQUENCE</scope>
    <source>
        <strain evidence="1">MAFF235873</strain>
    </source>
</reference>
<comment type="caution">
    <text evidence="1">The sequence shown here is derived from an EMBL/GenBank/DDBJ whole genome shotgun (WGS) entry which is preliminary data.</text>
</comment>
<accession>A0AAD9H4N2</accession>
<evidence type="ECO:0000313" key="2">
    <source>
        <dbReference type="Proteomes" id="UP001232148"/>
    </source>
</evidence>
<keyword evidence="2" id="KW-1185">Reference proteome</keyword>
<evidence type="ECO:0000313" key="1">
    <source>
        <dbReference type="EMBL" id="KAK2022120.1"/>
    </source>
</evidence>
<sequence>MGTYDAGAYFSLFPPRRRGGNTPRCHLPFHHRDSRKCHTSSRFRSSHMGRGSSGVRFFFFLGDCSQSMPCIFGICKDGVVVAVVVVVATRIGKGRTLW</sequence>